<organism evidence="2 3">
    <name type="scientific">Nocardia carnea</name>
    <dbReference type="NCBI Taxonomy" id="37328"/>
    <lineage>
        <taxon>Bacteria</taxon>
        <taxon>Bacillati</taxon>
        <taxon>Actinomycetota</taxon>
        <taxon>Actinomycetes</taxon>
        <taxon>Mycobacteriales</taxon>
        <taxon>Nocardiaceae</taxon>
        <taxon>Nocardia</taxon>
    </lineage>
</organism>
<name>A0ABW7TK85_9NOCA</name>
<dbReference type="GeneID" id="93509553"/>
<evidence type="ECO:0000313" key="3">
    <source>
        <dbReference type="Proteomes" id="UP001611263"/>
    </source>
</evidence>
<proteinExistence type="predicted"/>
<reference evidence="2 3" key="1">
    <citation type="submission" date="2024-10" db="EMBL/GenBank/DDBJ databases">
        <title>The Natural Products Discovery Center: Release of the First 8490 Sequenced Strains for Exploring Actinobacteria Biosynthetic Diversity.</title>
        <authorList>
            <person name="Kalkreuter E."/>
            <person name="Kautsar S.A."/>
            <person name="Yang D."/>
            <person name="Bader C.D."/>
            <person name="Teijaro C.N."/>
            <person name="Fluegel L."/>
            <person name="Davis C.M."/>
            <person name="Simpson J.R."/>
            <person name="Lauterbach L."/>
            <person name="Steele A.D."/>
            <person name="Gui C."/>
            <person name="Meng S."/>
            <person name="Li G."/>
            <person name="Viehrig K."/>
            <person name="Ye F."/>
            <person name="Su P."/>
            <person name="Kiefer A.F."/>
            <person name="Nichols A."/>
            <person name="Cepeda A.J."/>
            <person name="Yan W."/>
            <person name="Fan B."/>
            <person name="Jiang Y."/>
            <person name="Adhikari A."/>
            <person name="Zheng C.-J."/>
            <person name="Schuster L."/>
            <person name="Cowan T.M."/>
            <person name="Smanski M.J."/>
            <person name="Chevrette M.G."/>
            <person name="De Carvalho L.P.S."/>
            <person name="Shen B."/>
        </authorList>
    </citation>
    <scope>NUCLEOTIDE SEQUENCE [LARGE SCALE GENOMIC DNA]</scope>
    <source>
        <strain evidence="2 3">NPDC020568</strain>
    </source>
</reference>
<dbReference type="Proteomes" id="UP001611263">
    <property type="component" value="Unassembled WGS sequence"/>
</dbReference>
<evidence type="ECO:0000313" key="2">
    <source>
        <dbReference type="EMBL" id="MFI1460508.1"/>
    </source>
</evidence>
<sequence>MYPIAPANSTRSRQRTVAQCPSMPALPVDAEQSRQAKPAGDRWIDRLLPQRR</sequence>
<dbReference type="RefSeq" id="WP_156052215.1">
    <property type="nucleotide sequence ID" value="NZ_JBIRUQ010000001.1"/>
</dbReference>
<feature type="region of interest" description="Disordered" evidence="1">
    <location>
        <begin position="1"/>
        <end position="52"/>
    </location>
</feature>
<accession>A0ABW7TK85</accession>
<feature type="compositionally biased region" description="Polar residues" evidence="1">
    <location>
        <begin position="7"/>
        <end position="19"/>
    </location>
</feature>
<gene>
    <name evidence="2" type="ORF">ACH4WX_07255</name>
</gene>
<dbReference type="EMBL" id="JBIRUQ010000001">
    <property type="protein sequence ID" value="MFI1460508.1"/>
    <property type="molecule type" value="Genomic_DNA"/>
</dbReference>
<protein>
    <submittedName>
        <fullName evidence="2">Uncharacterized protein</fullName>
    </submittedName>
</protein>
<evidence type="ECO:0000256" key="1">
    <source>
        <dbReference type="SAM" id="MobiDB-lite"/>
    </source>
</evidence>
<keyword evidence="3" id="KW-1185">Reference proteome</keyword>
<feature type="compositionally biased region" description="Basic and acidic residues" evidence="1">
    <location>
        <begin position="31"/>
        <end position="45"/>
    </location>
</feature>
<comment type="caution">
    <text evidence="2">The sequence shown here is derived from an EMBL/GenBank/DDBJ whole genome shotgun (WGS) entry which is preliminary data.</text>
</comment>